<sequence>MSGDPQEQQPSDEQMRAYVEQLRAADPSEIVAQAFAMLGTGAQTKLGRPDARVLIDAAQAMVDALEGRLPDQLAQGMRNDLSQLQQAQVQSESEAGAAPEQQAGQSDLGAAPGGGDAASGQGGEQSSEQSGQRAADRLWIPGQ</sequence>
<feature type="compositionally biased region" description="Low complexity" evidence="1">
    <location>
        <begin position="90"/>
        <end position="110"/>
    </location>
</feature>
<organism evidence="2 3">
    <name type="scientific">Egibacter rhizosphaerae</name>
    <dbReference type="NCBI Taxonomy" id="1670831"/>
    <lineage>
        <taxon>Bacteria</taxon>
        <taxon>Bacillati</taxon>
        <taxon>Actinomycetota</taxon>
        <taxon>Nitriliruptoria</taxon>
        <taxon>Egibacterales</taxon>
        <taxon>Egibacteraceae</taxon>
        <taxon>Egibacter</taxon>
    </lineage>
</organism>
<accession>A0A411YK37</accession>
<dbReference type="RefSeq" id="WP_131156547.1">
    <property type="nucleotide sequence ID" value="NZ_CP036402.1"/>
</dbReference>
<dbReference type="KEGG" id="erz:ER308_19595"/>
<feature type="compositionally biased region" description="Gly residues" evidence="1">
    <location>
        <begin position="111"/>
        <end position="123"/>
    </location>
</feature>
<dbReference type="EMBL" id="CP036402">
    <property type="protein sequence ID" value="QBI21555.1"/>
    <property type="molecule type" value="Genomic_DNA"/>
</dbReference>
<proteinExistence type="predicted"/>
<name>A0A411YK37_9ACTN</name>
<dbReference type="AlphaFoldDB" id="A0A411YK37"/>
<feature type="compositionally biased region" description="Low complexity" evidence="1">
    <location>
        <begin position="124"/>
        <end position="133"/>
    </location>
</feature>
<feature type="region of interest" description="Disordered" evidence="1">
    <location>
        <begin position="76"/>
        <end position="143"/>
    </location>
</feature>
<keyword evidence="3" id="KW-1185">Reference proteome</keyword>
<feature type="compositionally biased region" description="Polar residues" evidence="1">
    <location>
        <begin position="80"/>
        <end position="89"/>
    </location>
</feature>
<gene>
    <name evidence="2" type="ORF">ER308_19595</name>
</gene>
<evidence type="ECO:0000313" key="3">
    <source>
        <dbReference type="Proteomes" id="UP000291469"/>
    </source>
</evidence>
<dbReference type="OrthoDB" id="5197646at2"/>
<protein>
    <submittedName>
        <fullName evidence="2">Uncharacterized protein</fullName>
    </submittedName>
</protein>
<dbReference type="Proteomes" id="UP000291469">
    <property type="component" value="Chromosome"/>
</dbReference>
<evidence type="ECO:0000256" key="1">
    <source>
        <dbReference type="SAM" id="MobiDB-lite"/>
    </source>
</evidence>
<evidence type="ECO:0000313" key="2">
    <source>
        <dbReference type="EMBL" id="QBI21555.1"/>
    </source>
</evidence>
<reference evidence="2 3" key="1">
    <citation type="submission" date="2019-01" db="EMBL/GenBank/DDBJ databases">
        <title>Egibacter rhizosphaerae EGI 80759T.</title>
        <authorList>
            <person name="Chen D.-D."/>
            <person name="Tian Y."/>
            <person name="Jiao J.-Y."/>
            <person name="Zhang X.-T."/>
            <person name="Zhang Y.-G."/>
            <person name="Zhang Y."/>
            <person name="Xiao M."/>
            <person name="Shu W.-S."/>
            <person name="Li W.-J."/>
        </authorList>
    </citation>
    <scope>NUCLEOTIDE SEQUENCE [LARGE SCALE GENOMIC DNA]</scope>
    <source>
        <strain evidence="2 3">EGI 80759</strain>
    </source>
</reference>